<keyword evidence="1" id="KW-1015">Disulfide bond</keyword>
<dbReference type="Gene3D" id="3.40.30.10">
    <property type="entry name" value="Glutaredoxin"/>
    <property type="match status" value="2"/>
</dbReference>
<dbReference type="Proteomes" id="UP001210925">
    <property type="component" value="Unassembled WGS sequence"/>
</dbReference>
<sequence>MADYNLTLQEYEDIIKSNPLVFVKVGTTWCPPCKVIKPVFKSLASKYPSAKFIAIDADTSDGNDAFAKKYEIGSYPTFLVFHNGKKIQSQIGADKKALEEMVEMMSTNPTDDYIWWGFSCDVCKRSNFAGILRVCLVDELMVCSTCDIPKDHEHSAEKFKDCANMDDFDEAQVYTQMKDRVKWLMSLEFCKLSEEEVTKLYLDLKGDRKGILDTLKGPVFQNLSNIYTDAKFIAIDSDTSEGNEAFASKYEIQSYPTFLVFHSGKVIQKLIGADKQSLEAMVEMMTNSPTDKFVWWGFSCDVCNKLNIIGEMSICKSDEFMVCTSCQIPKDHTHSKEEFMQCSNFDDYENVQLYSQMTDRIDWLMSLEFCKMSREDITKLYLENK</sequence>
<feature type="domain" description="Thioredoxin" evidence="2">
    <location>
        <begin position="1"/>
        <end position="107"/>
    </location>
</feature>
<feature type="non-terminal residue" evidence="3">
    <location>
        <position position="385"/>
    </location>
</feature>
<proteinExistence type="predicted"/>
<name>A0AAD5UI72_9FUNG</name>
<dbReference type="InterPro" id="IPR036249">
    <property type="entry name" value="Thioredoxin-like_sf"/>
</dbReference>
<organism evidence="3 4">
    <name type="scientific">Boothiomyces macroporosus</name>
    <dbReference type="NCBI Taxonomy" id="261099"/>
    <lineage>
        <taxon>Eukaryota</taxon>
        <taxon>Fungi</taxon>
        <taxon>Fungi incertae sedis</taxon>
        <taxon>Chytridiomycota</taxon>
        <taxon>Chytridiomycota incertae sedis</taxon>
        <taxon>Chytridiomycetes</taxon>
        <taxon>Rhizophydiales</taxon>
        <taxon>Terramycetaceae</taxon>
        <taxon>Boothiomyces</taxon>
    </lineage>
</organism>
<protein>
    <recommendedName>
        <fullName evidence="2">Thioredoxin domain-containing protein</fullName>
    </recommendedName>
</protein>
<dbReference type="PROSITE" id="PS51352">
    <property type="entry name" value="THIOREDOXIN_2"/>
    <property type="match status" value="1"/>
</dbReference>
<dbReference type="Pfam" id="PF00085">
    <property type="entry name" value="Thioredoxin"/>
    <property type="match status" value="2"/>
</dbReference>
<dbReference type="SUPFAM" id="SSF52833">
    <property type="entry name" value="Thioredoxin-like"/>
    <property type="match status" value="2"/>
</dbReference>
<comment type="caution">
    <text evidence="3">The sequence shown here is derived from an EMBL/GenBank/DDBJ whole genome shotgun (WGS) entry which is preliminary data.</text>
</comment>
<dbReference type="CDD" id="cd02947">
    <property type="entry name" value="TRX_family"/>
    <property type="match status" value="2"/>
</dbReference>
<dbReference type="EMBL" id="JADGKB010000030">
    <property type="protein sequence ID" value="KAJ3258210.1"/>
    <property type="molecule type" value="Genomic_DNA"/>
</dbReference>
<dbReference type="PANTHER" id="PTHR46115">
    <property type="entry name" value="THIOREDOXIN-LIKE PROTEIN 1"/>
    <property type="match status" value="1"/>
</dbReference>
<evidence type="ECO:0000313" key="4">
    <source>
        <dbReference type="Proteomes" id="UP001210925"/>
    </source>
</evidence>
<reference evidence="3" key="1">
    <citation type="submission" date="2020-05" db="EMBL/GenBank/DDBJ databases">
        <title>Phylogenomic resolution of chytrid fungi.</title>
        <authorList>
            <person name="Stajich J.E."/>
            <person name="Amses K."/>
            <person name="Simmons R."/>
            <person name="Seto K."/>
            <person name="Myers J."/>
            <person name="Bonds A."/>
            <person name="Quandt C.A."/>
            <person name="Barry K."/>
            <person name="Liu P."/>
            <person name="Grigoriev I."/>
            <person name="Longcore J.E."/>
            <person name="James T.Y."/>
        </authorList>
    </citation>
    <scope>NUCLEOTIDE SEQUENCE</scope>
    <source>
        <strain evidence="3">PLAUS21</strain>
    </source>
</reference>
<accession>A0AAD5UI72</accession>
<evidence type="ECO:0000256" key="1">
    <source>
        <dbReference type="ARBA" id="ARBA00023157"/>
    </source>
</evidence>
<evidence type="ECO:0000259" key="2">
    <source>
        <dbReference type="PROSITE" id="PS51352"/>
    </source>
</evidence>
<keyword evidence="4" id="KW-1185">Reference proteome</keyword>
<evidence type="ECO:0000313" key="3">
    <source>
        <dbReference type="EMBL" id="KAJ3258210.1"/>
    </source>
</evidence>
<dbReference type="InterPro" id="IPR013766">
    <property type="entry name" value="Thioredoxin_domain"/>
</dbReference>
<dbReference type="AlphaFoldDB" id="A0AAD5UI72"/>
<gene>
    <name evidence="3" type="ORF">HK103_004028</name>
</gene>